<comment type="caution">
    <text evidence="6">The sequence shown here is derived from an EMBL/GenBank/DDBJ whole genome shotgun (WGS) entry which is preliminary data.</text>
</comment>
<dbReference type="InterPro" id="IPR028995">
    <property type="entry name" value="Glyco_hydro_57/38_cen_sf"/>
</dbReference>
<proteinExistence type="inferred from homology"/>
<dbReference type="Proteomes" id="UP001314681">
    <property type="component" value="Unassembled WGS sequence"/>
</dbReference>
<accession>A0ABS6KF38</accession>
<dbReference type="SUPFAM" id="SSF88688">
    <property type="entry name" value="Families 57/38 glycoside transferase middle domain"/>
    <property type="match status" value="1"/>
</dbReference>
<dbReference type="InterPro" id="IPR000602">
    <property type="entry name" value="Glyco_hydro_38_N"/>
</dbReference>
<keyword evidence="3" id="KW-0378">Hydrolase</keyword>
<dbReference type="Gene3D" id="2.60.40.2220">
    <property type="match status" value="1"/>
</dbReference>
<dbReference type="EMBL" id="JAHQCX010000029">
    <property type="protein sequence ID" value="MBU9729101.1"/>
    <property type="molecule type" value="Genomic_DNA"/>
</dbReference>
<dbReference type="InterPro" id="IPR037094">
    <property type="entry name" value="Glyco_hydro_38_cen_sf"/>
</dbReference>
<dbReference type="InterPro" id="IPR041147">
    <property type="entry name" value="GH38_C"/>
</dbReference>
<dbReference type="Pfam" id="PF17677">
    <property type="entry name" value="Glyco_hydro38C2"/>
    <property type="match status" value="1"/>
</dbReference>
<evidence type="ECO:0000259" key="5">
    <source>
        <dbReference type="SMART" id="SM00872"/>
    </source>
</evidence>
<dbReference type="InterPro" id="IPR011013">
    <property type="entry name" value="Gal_mutarotase_sf_dom"/>
</dbReference>
<sequence>MKKILHVISHTHWDREWYLSFEDFRIRLVDMIDRLLNYLDRDQTYRAFMLDGHTALILDYLEIKPYKKELLKKYIREQRILIGPWYILPDEVLISGESHIRNFLMGASICREMGGCMNTGYLPDAFGHPSQMPQILKKLGLNEIVFWRGMPDSIKKNEFLWEAPDGESLLAINLPYGYGNCPHLPNEKEAFLQRIQAVADAYENKSWSDVIPIMNGRDHLEAQECITDMLASLKDETEDYEIIHSTLPDFVRQLREQLDLEKLQHYKGEMRSSDRTLLLGGTLSTRIYLKQHNEEVTRLYERWVEPFTAAARLLGLRNYPRDLIRQGWRYILQNHPHDSICGCSIDEVHQEMEVRFLKARQIGRELCSRALQAVTGARITDVNDDDVWITVFNPLAYNRSAIMTCTVEFYPQLHNHLNYQHMNQREYYPYAKENADFPSSVTLEDSRGNRCEAVVNRAYIGQGLWLSTQEQPKEYKCHCYEITFTADQVPAFGFKSYRVIPRYGTQTVQTEPEAASDDMGCFIEDEYYRVEFLDGKLNIYDKVLHQNYEDCARLIDSADAGDEYTYSYIENDRDIRIDPSSLKICADGPTDIGRSLTISGSMNLPKGLTADEKSRRQETIACAFTMKVVLQSFAKRIDFTVTFDNQAEDHRLRVLFPAAFYTDHSWAQNAFSVDRHMIRRLSDMHGTEIFYTDCQKEFVSIDDGHTGISIFNKGLPEYELVQTDSGSALALTLVRCVEYLSKAKMPTRTGDAGWNLETPMAQCRGIHEFEFAFTSHAGTALKNHVPRMAQEYSNPLKAHQLPDHCRPAREECSLIRIDQERFILSAVKLAELTDDDLIVRFYNCSDHMDTGTIQFGFPVTRVQLCDLKEDSISELDVRDNRVKVSAKGWEIVSLKIGIGQ</sequence>
<dbReference type="SUPFAM" id="SSF74650">
    <property type="entry name" value="Galactose mutarotase-like"/>
    <property type="match status" value="1"/>
</dbReference>
<reference evidence="6 7" key="1">
    <citation type="submission" date="2021-06" db="EMBL/GenBank/DDBJ databases">
        <title>Description of novel taxa of the family Lachnospiraceae.</title>
        <authorList>
            <person name="Chaplin A.V."/>
            <person name="Sokolova S.R."/>
            <person name="Pikina A.P."/>
            <person name="Korzhanova M."/>
            <person name="Belova V."/>
            <person name="Korostin D."/>
            <person name="Efimov B.A."/>
        </authorList>
    </citation>
    <scope>NUCLEOTIDE SEQUENCE [LARGE SCALE GENOMIC DNA]</scope>
    <source>
        <strain evidence="6 7">ASD4241</strain>
    </source>
</reference>
<evidence type="ECO:0000313" key="7">
    <source>
        <dbReference type="Proteomes" id="UP001314681"/>
    </source>
</evidence>
<evidence type="ECO:0000256" key="1">
    <source>
        <dbReference type="ARBA" id="ARBA00009792"/>
    </source>
</evidence>
<comment type="similarity">
    <text evidence="1">Belongs to the glycosyl hydrolase 38 family.</text>
</comment>
<name>A0ABS6KF38_9FIRM</name>
<evidence type="ECO:0000313" key="6">
    <source>
        <dbReference type="EMBL" id="MBU9729101.1"/>
    </source>
</evidence>
<evidence type="ECO:0000256" key="4">
    <source>
        <dbReference type="ARBA" id="ARBA00023295"/>
    </source>
</evidence>
<dbReference type="SUPFAM" id="SSF88713">
    <property type="entry name" value="Glycoside hydrolase/deacetylase"/>
    <property type="match status" value="1"/>
</dbReference>
<dbReference type="Gene3D" id="3.20.110.10">
    <property type="entry name" value="Glycoside hydrolase 38, N terminal domain"/>
    <property type="match status" value="1"/>
</dbReference>
<evidence type="ECO:0000256" key="2">
    <source>
        <dbReference type="ARBA" id="ARBA00022723"/>
    </source>
</evidence>
<dbReference type="Gene3D" id="2.60.40.2210">
    <property type="match status" value="1"/>
</dbReference>
<feature type="domain" description="Glycoside hydrolase family 38 central" evidence="5">
    <location>
        <begin position="277"/>
        <end position="356"/>
    </location>
</feature>
<dbReference type="InterPro" id="IPR015341">
    <property type="entry name" value="Glyco_hydro_38_cen"/>
</dbReference>
<evidence type="ECO:0000256" key="3">
    <source>
        <dbReference type="ARBA" id="ARBA00022801"/>
    </source>
</evidence>
<dbReference type="Pfam" id="PF09261">
    <property type="entry name" value="Alpha-mann_mid"/>
    <property type="match status" value="1"/>
</dbReference>
<dbReference type="PANTHER" id="PTHR46017:SF2">
    <property type="entry name" value="MANNOSYLGLYCERATE HYDROLASE"/>
    <property type="match status" value="1"/>
</dbReference>
<gene>
    <name evidence="6" type="ORF">KTH90_24220</name>
</gene>
<keyword evidence="2" id="KW-0479">Metal-binding</keyword>
<dbReference type="SMART" id="SM00872">
    <property type="entry name" value="Alpha-mann_mid"/>
    <property type="match status" value="1"/>
</dbReference>
<dbReference type="Gene3D" id="1.20.1270.50">
    <property type="entry name" value="Glycoside hydrolase family 38, central domain"/>
    <property type="match status" value="1"/>
</dbReference>
<dbReference type="Gene3D" id="2.70.98.30">
    <property type="entry name" value="Golgi alpha-mannosidase II, domain 4"/>
    <property type="match status" value="1"/>
</dbReference>
<dbReference type="RefSeq" id="WP_238727582.1">
    <property type="nucleotide sequence ID" value="NZ_JAHQCX010000029.1"/>
</dbReference>
<protein>
    <recommendedName>
        <fullName evidence="5">Glycoside hydrolase family 38 central domain-containing protein</fullName>
    </recommendedName>
</protein>
<dbReference type="PANTHER" id="PTHR46017">
    <property type="entry name" value="ALPHA-MANNOSIDASE 2C1"/>
    <property type="match status" value="1"/>
</dbReference>
<keyword evidence="7" id="KW-1185">Reference proteome</keyword>
<dbReference type="InterPro" id="IPR011330">
    <property type="entry name" value="Glyco_hydro/deAcase_b/a-brl"/>
</dbReference>
<dbReference type="Pfam" id="PF01074">
    <property type="entry name" value="Glyco_hydro_38N"/>
    <property type="match status" value="1"/>
</dbReference>
<dbReference type="InterPro" id="IPR027291">
    <property type="entry name" value="Glyco_hydro_38_N_sf"/>
</dbReference>
<keyword evidence="4" id="KW-0326">Glycosidase</keyword>
<organism evidence="6 7">
    <name type="scientific">Diplocloster modestus</name>
    <dbReference type="NCBI Taxonomy" id="2850322"/>
    <lineage>
        <taxon>Bacteria</taxon>
        <taxon>Bacillati</taxon>
        <taxon>Bacillota</taxon>
        <taxon>Clostridia</taxon>
        <taxon>Lachnospirales</taxon>
        <taxon>Lachnospiraceae</taxon>
        <taxon>Diplocloster</taxon>
    </lineage>
</organism>